<gene>
    <name evidence="3" type="primary">mnmH</name>
    <name evidence="3" type="ORF">P4S50_06560</name>
</gene>
<dbReference type="InterPro" id="IPR017582">
    <property type="entry name" value="SelU"/>
</dbReference>
<dbReference type="Proteomes" id="UP001222800">
    <property type="component" value="Chromosome"/>
</dbReference>
<dbReference type="NCBIfam" id="TIGR03167">
    <property type="entry name" value="tRNA_sel_U_synt"/>
    <property type="match status" value="1"/>
</dbReference>
<reference evidence="3 4" key="1">
    <citation type="submission" date="2023-03" db="EMBL/GenBank/DDBJ databases">
        <title>Complete genome sequence of Tepidibacter sp. SWIR-1, isolated from a deep-sea hydrothermal vent.</title>
        <authorList>
            <person name="Li X."/>
        </authorList>
    </citation>
    <scope>NUCLEOTIDE SEQUENCE [LARGE SCALE GENOMIC DNA]</scope>
    <source>
        <strain evidence="3 4">SWIR-1</strain>
    </source>
</reference>
<dbReference type="PANTHER" id="PTHR30401">
    <property type="entry name" value="TRNA 2-SELENOURIDINE SYNTHASE"/>
    <property type="match status" value="1"/>
</dbReference>
<dbReference type="PROSITE" id="PS50206">
    <property type="entry name" value="RHODANESE_3"/>
    <property type="match status" value="1"/>
</dbReference>
<keyword evidence="1" id="KW-0711">Selenium</keyword>
<dbReference type="RefSeq" id="WP_277733882.1">
    <property type="nucleotide sequence ID" value="NZ_CP120733.1"/>
</dbReference>
<evidence type="ECO:0000256" key="1">
    <source>
        <dbReference type="ARBA" id="ARBA00023266"/>
    </source>
</evidence>
<dbReference type="InterPro" id="IPR001763">
    <property type="entry name" value="Rhodanese-like_dom"/>
</dbReference>
<keyword evidence="3" id="KW-0808">Transferase</keyword>
<dbReference type="NCBIfam" id="NF008750">
    <property type="entry name" value="PRK11784.1-2"/>
    <property type="match status" value="1"/>
</dbReference>
<dbReference type="PANTHER" id="PTHR30401:SF0">
    <property type="entry name" value="TRNA 2-SELENOURIDINE SYNTHASE"/>
    <property type="match status" value="1"/>
</dbReference>
<evidence type="ECO:0000259" key="2">
    <source>
        <dbReference type="PROSITE" id="PS50206"/>
    </source>
</evidence>
<dbReference type="SMART" id="SM00450">
    <property type="entry name" value="RHOD"/>
    <property type="match status" value="1"/>
</dbReference>
<name>A0ABY8EFL7_9FIRM</name>
<dbReference type="SUPFAM" id="SSF52821">
    <property type="entry name" value="Rhodanese/Cell cycle control phosphatase"/>
    <property type="match status" value="1"/>
</dbReference>
<dbReference type="InterPro" id="IPR058840">
    <property type="entry name" value="AAA_SelU"/>
</dbReference>
<keyword evidence="4" id="KW-1185">Reference proteome</keyword>
<dbReference type="EMBL" id="CP120733">
    <property type="protein sequence ID" value="WFD11733.1"/>
    <property type="molecule type" value="Genomic_DNA"/>
</dbReference>
<dbReference type="Gene3D" id="3.40.250.10">
    <property type="entry name" value="Rhodanese-like domain"/>
    <property type="match status" value="1"/>
</dbReference>
<evidence type="ECO:0000313" key="4">
    <source>
        <dbReference type="Proteomes" id="UP001222800"/>
    </source>
</evidence>
<dbReference type="EC" id="2.5.1.-" evidence="3"/>
<proteinExistence type="predicted"/>
<feature type="domain" description="Rhodanese" evidence="2">
    <location>
        <begin position="12"/>
        <end position="134"/>
    </location>
</feature>
<dbReference type="InterPro" id="IPR036873">
    <property type="entry name" value="Rhodanese-like_dom_sf"/>
</dbReference>
<protein>
    <submittedName>
        <fullName evidence="3">tRNA 2-selenouridine(34) synthase MnmH</fullName>
        <ecNumber evidence="3">2.5.1.-</ecNumber>
    </submittedName>
</protein>
<dbReference type="GO" id="GO:0016740">
    <property type="term" value="F:transferase activity"/>
    <property type="evidence" value="ECO:0007669"/>
    <property type="project" value="UniProtKB-KW"/>
</dbReference>
<dbReference type="Pfam" id="PF00581">
    <property type="entry name" value="Rhodanese"/>
    <property type="match status" value="1"/>
</dbReference>
<dbReference type="Pfam" id="PF26341">
    <property type="entry name" value="AAA_SelU"/>
    <property type="match status" value="1"/>
</dbReference>
<sequence length="356" mass="41459">MSNIIEIENALGLENSIFIDVRSESEYEEDRILNSVNIPILNNEQRKIVGTLYKQEGKEKAIEKGLELIADKLKDIYIKLKKLSSEYDNLIVYCARGGMRSSLLVNFYSGLGINMHKLDGGYKKYRNYVIDFLEHADEDYEFIVLHGLTGVGKTDALKYLTSKNISSLDLEGLAQNCGSVFGYLGFEKEPPSQKMFETLLFDYIINSNSKYIFTESESRRIGYVMLPENIYNMTIEKGYHILIEDTTKNRIQRLVNQYVNLSSKDDEKISESIEKLRKRLGNKKTDYLNENLHLKQYDKIAEELIINYYDPLYKYSIDKFEYDNIISVDEFEKAMDNLINIHRQLHEGSLNKWVLK</sequence>
<accession>A0ABY8EFL7</accession>
<evidence type="ECO:0000313" key="3">
    <source>
        <dbReference type="EMBL" id="WFD11733.1"/>
    </source>
</evidence>
<organism evidence="3 4">
    <name type="scientific">Tepidibacter hydrothermalis</name>
    <dbReference type="NCBI Taxonomy" id="3036126"/>
    <lineage>
        <taxon>Bacteria</taxon>
        <taxon>Bacillati</taxon>
        <taxon>Bacillota</taxon>
        <taxon>Clostridia</taxon>
        <taxon>Peptostreptococcales</taxon>
        <taxon>Peptostreptococcaceae</taxon>
        <taxon>Tepidibacter</taxon>
    </lineage>
</organism>